<dbReference type="GO" id="GO:0045171">
    <property type="term" value="C:intercellular bridge"/>
    <property type="evidence" value="ECO:0007669"/>
    <property type="project" value="TreeGrafter"/>
</dbReference>
<dbReference type="InterPro" id="IPR036770">
    <property type="entry name" value="Ankyrin_rpt-contain_sf"/>
</dbReference>
<dbReference type="Proteomes" id="UP000823561">
    <property type="component" value="Chromosome 2"/>
</dbReference>
<dbReference type="GO" id="GO:0043063">
    <property type="term" value="P:intercellular bridge organization"/>
    <property type="evidence" value="ECO:0007669"/>
    <property type="project" value="InterPro"/>
</dbReference>
<keyword evidence="1" id="KW-0040">ANK repeat</keyword>
<dbReference type="PROSITE" id="PS50297">
    <property type="entry name" value="ANK_REP_REGION"/>
    <property type="match status" value="1"/>
</dbReference>
<dbReference type="InterPro" id="IPR002110">
    <property type="entry name" value="Ankyrin_rpt"/>
</dbReference>
<sequence>MAATLSLPCPARLGVVRQAGPQAELHRCTLERNVNKMEKLLKKGVDVDCVNDLGQTSLFCACLVGMTSAAELLLQYGANPNQ</sequence>
<protein>
    <submittedName>
        <fullName evidence="2">Uncharacterized protein</fullName>
    </submittedName>
</protein>
<dbReference type="GO" id="GO:0000776">
    <property type="term" value="C:kinetochore"/>
    <property type="evidence" value="ECO:0007669"/>
    <property type="project" value="TreeGrafter"/>
</dbReference>
<accession>A0AAV6HFI6</accession>
<evidence type="ECO:0000313" key="3">
    <source>
        <dbReference type="Proteomes" id="UP000823561"/>
    </source>
</evidence>
<dbReference type="PROSITE" id="PS50088">
    <property type="entry name" value="ANK_REPEAT"/>
    <property type="match status" value="1"/>
</dbReference>
<reference evidence="2" key="1">
    <citation type="submission" date="2020-10" db="EMBL/GenBank/DDBJ databases">
        <title>Chromosome-scale genome assembly of the Allis shad, Alosa alosa.</title>
        <authorList>
            <person name="Margot Z."/>
            <person name="Christophe K."/>
            <person name="Cabau C."/>
            <person name="Louis A."/>
            <person name="Berthelot C."/>
            <person name="Parey E."/>
            <person name="Roest Crollius H."/>
            <person name="Montfort J."/>
            <person name="Robinson-Rechavi M."/>
            <person name="Bucao C."/>
            <person name="Bouchez O."/>
            <person name="Gislard M."/>
            <person name="Lluch J."/>
            <person name="Milhes M."/>
            <person name="Lampietro C."/>
            <person name="Lopez Roques C."/>
            <person name="Donnadieu C."/>
            <person name="Braasch I."/>
            <person name="Desvignes T."/>
            <person name="Postlethwait J."/>
            <person name="Bobe J."/>
            <person name="Guiguen Y."/>
        </authorList>
    </citation>
    <scope>NUCLEOTIDE SEQUENCE</scope>
    <source>
        <strain evidence="2">M-15738</strain>
        <tissue evidence="2">Blood</tissue>
    </source>
</reference>
<dbReference type="GO" id="GO:0030496">
    <property type="term" value="C:midbody"/>
    <property type="evidence" value="ECO:0007669"/>
    <property type="project" value="TreeGrafter"/>
</dbReference>
<dbReference type="GO" id="GO:0008608">
    <property type="term" value="P:attachment of spindle microtubules to kinetochore"/>
    <property type="evidence" value="ECO:0007669"/>
    <property type="project" value="InterPro"/>
</dbReference>
<evidence type="ECO:0000313" key="2">
    <source>
        <dbReference type="EMBL" id="KAG5284972.1"/>
    </source>
</evidence>
<dbReference type="GO" id="GO:0051306">
    <property type="term" value="P:mitotic sister chromatid separation"/>
    <property type="evidence" value="ECO:0007669"/>
    <property type="project" value="InterPro"/>
</dbReference>
<dbReference type="SUPFAM" id="SSF48403">
    <property type="entry name" value="Ankyrin repeat"/>
    <property type="match status" value="1"/>
</dbReference>
<feature type="repeat" description="ANK" evidence="1">
    <location>
        <begin position="53"/>
        <end position="82"/>
    </location>
</feature>
<dbReference type="Gene3D" id="1.25.40.20">
    <property type="entry name" value="Ankyrin repeat-containing domain"/>
    <property type="match status" value="1"/>
</dbReference>
<gene>
    <name evidence="2" type="ORF">AALO_G00032540</name>
</gene>
<proteinExistence type="predicted"/>
<dbReference type="AlphaFoldDB" id="A0AAV6HFI6"/>
<organism evidence="2 3">
    <name type="scientific">Alosa alosa</name>
    <name type="common">allis shad</name>
    <dbReference type="NCBI Taxonomy" id="278164"/>
    <lineage>
        <taxon>Eukaryota</taxon>
        <taxon>Metazoa</taxon>
        <taxon>Chordata</taxon>
        <taxon>Craniata</taxon>
        <taxon>Vertebrata</taxon>
        <taxon>Euteleostomi</taxon>
        <taxon>Actinopterygii</taxon>
        <taxon>Neopterygii</taxon>
        <taxon>Teleostei</taxon>
        <taxon>Clupei</taxon>
        <taxon>Clupeiformes</taxon>
        <taxon>Clupeoidei</taxon>
        <taxon>Clupeidae</taxon>
        <taxon>Alosa</taxon>
    </lineage>
</organism>
<comment type="caution">
    <text evidence="2">The sequence shown here is derived from an EMBL/GenBank/DDBJ whole genome shotgun (WGS) entry which is preliminary data.</text>
</comment>
<dbReference type="EMBL" id="JADWDJ010000002">
    <property type="protein sequence ID" value="KAG5284972.1"/>
    <property type="molecule type" value="Genomic_DNA"/>
</dbReference>
<dbReference type="GO" id="GO:0007094">
    <property type="term" value="P:mitotic spindle assembly checkpoint signaling"/>
    <property type="evidence" value="ECO:0007669"/>
    <property type="project" value="InterPro"/>
</dbReference>
<name>A0AAV6HFI6_9TELE</name>
<dbReference type="PANTHER" id="PTHR23060">
    <property type="entry name" value="TESTIS EXPRESSED GENE 14"/>
    <property type="match status" value="1"/>
</dbReference>
<evidence type="ECO:0000256" key="1">
    <source>
        <dbReference type="PROSITE-ProRule" id="PRU00023"/>
    </source>
</evidence>
<keyword evidence="3" id="KW-1185">Reference proteome</keyword>
<dbReference type="InterPro" id="IPR039339">
    <property type="entry name" value="Tex14"/>
</dbReference>
<dbReference type="PANTHER" id="PTHR23060:SF3">
    <property type="entry name" value="TESTIS EXPRESSED 14, INTERCELLULAR BRIDGE FORMING FACTOR"/>
    <property type="match status" value="1"/>
</dbReference>
<dbReference type="GO" id="GO:0007140">
    <property type="term" value="P:male meiotic nuclear division"/>
    <property type="evidence" value="ECO:0007669"/>
    <property type="project" value="InterPro"/>
</dbReference>
<dbReference type="Pfam" id="PF12796">
    <property type="entry name" value="Ank_2"/>
    <property type="match status" value="1"/>
</dbReference>